<dbReference type="PROSITE" id="PS51253">
    <property type="entry name" value="HTH_CENPB"/>
    <property type="match status" value="1"/>
</dbReference>
<accession>A0A8H6ML94</accession>
<evidence type="ECO:0000256" key="1">
    <source>
        <dbReference type="ARBA" id="ARBA00023125"/>
    </source>
</evidence>
<gene>
    <name evidence="4" type="ORF">CSOJ01_13358</name>
</gene>
<dbReference type="GO" id="GO:0003677">
    <property type="term" value="F:DNA binding"/>
    <property type="evidence" value="ECO:0007669"/>
    <property type="project" value="UniProtKB-KW"/>
</dbReference>
<evidence type="ECO:0000259" key="3">
    <source>
        <dbReference type="PROSITE" id="PS51253"/>
    </source>
</evidence>
<protein>
    <submittedName>
        <fullName evidence="4">Transposase</fullName>
    </submittedName>
</protein>
<keyword evidence="5" id="KW-1185">Reference proteome</keyword>
<dbReference type="Pfam" id="PF05225">
    <property type="entry name" value="HTH_psq"/>
    <property type="match status" value="1"/>
</dbReference>
<dbReference type="PANTHER" id="PTHR19303">
    <property type="entry name" value="TRANSPOSON"/>
    <property type="match status" value="1"/>
</dbReference>
<dbReference type="InterPro" id="IPR050863">
    <property type="entry name" value="CenT-Element_Derived"/>
</dbReference>
<dbReference type="EMBL" id="WIGN01000383">
    <property type="protein sequence ID" value="KAF6795861.1"/>
    <property type="molecule type" value="Genomic_DNA"/>
</dbReference>
<keyword evidence="2" id="KW-0539">Nucleus</keyword>
<dbReference type="Pfam" id="PF03221">
    <property type="entry name" value="HTH_Tnp_Tc5"/>
    <property type="match status" value="1"/>
</dbReference>
<organism evidence="4 5">
    <name type="scientific">Colletotrichum sojae</name>
    <dbReference type="NCBI Taxonomy" id="2175907"/>
    <lineage>
        <taxon>Eukaryota</taxon>
        <taxon>Fungi</taxon>
        <taxon>Dikarya</taxon>
        <taxon>Ascomycota</taxon>
        <taxon>Pezizomycotina</taxon>
        <taxon>Sordariomycetes</taxon>
        <taxon>Hypocreomycetidae</taxon>
        <taxon>Glomerellales</taxon>
        <taxon>Glomerellaceae</taxon>
        <taxon>Colletotrichum</taxon>
        <taxon>Colletotrichum orchidearum species complex</taxon>
    </lineage>
</organism>
<dbReference type="Proteomes" id="UP000652219">
    <property type="component" value="Unassembled WGS sequence"/>
</dbReference>
<dbReference type="SMART" id="SM00674">
    <property type="entry name" value="CENPB"/>
    <property type="match status" value="1"/>
</dbReference>
<reference evidence="4 5" key="1">
    <citation type="journal article" date="2020" name="Phytopathology">
        <title>Genome Sequence Resources of Colletotrichum truncatum, C. plurivorum, C. musicola, and C. sojae: Four Species Pathogenic to Soybean (Glycine max).</title>
        <authorList>
            <person name="Rogerio F."/>
            <person name="Boufleur T.R."/>
            <person name="Ciampi-Guillardi M."/>
            <person name="Sukno S.A."/>
            <person name="Thon M.R."/>
            <person name="Massola Junior N.S."/>
            <person name="Baroncelli R."/>
        </authorList>
    </citation>
    <scope>NUCLEOTIDE SEQUENCE [LARGE SCALE GENOMIC DNA]</scope>
    <source>
        <strain evidence="4 5">LFN0009</strain>
    </source>
</reference>
<name>A0A8H6ML94_9PEZI</name>
<dbReference type="InterPro" id="IPR009057">
    <property type="entry name" value="Homeodomain-like_sf"/>
</dbReference>
<dbReference type="SUPFAM" id="SSF46689">
    <property type="entry name" value="Homeodomain-like"/>
    <property type="match status" value="1"/>
</dbReference>
<dbReference type="InterPro" id="IPR006600">
    <property type="entry name" value="HTH_CenpB_DNA-bd_dom"/>
</dbReference>
<dbReference type="InterPro" id="IPR007889">
    <property type="entry name" value="HTH_Psq"/>
</dbReference>
<dbReference type="GO" id="GO:0005634">
    <property type="term" value="C:nucleus"/>
    <property type="evidence" value="ECO:0007669"/>
    <property type="project" value="TreeGrafter"/>
</dbReference>
<evidence type="ECO:0000313" key="5">
    <source>
        <dbReference type="Proteomes" id="UP000652219"/>
    </source>
</evidence>
<evidence type="ECO:0000256" key="2">
    <source>
        <dbReference type="ARBA" id="ARBA00023242"/>
    </source>
</evidence>
<dbReference type="Gene3D" id="1.10.10.60">
    <property type="entry name" value="Homeodomain-like"/>
    <property type="match status" value="1"/>
</dbReference>
<feature type="domain" description="HTH CENPB-type" evidence="3">
    <location>
        <begin position="48"/>
        <end position="118"/>
    </location>
</feature>
<proteinExistence type="predicted"/>
<sequence length="202" mass="22353">MAKCTEDDIIAAITHVRGGKSRREASRICKVPESTLRARMKGVKPHAVTRAGLQRLSPVQETHLANWVIAQGSLGLAPSFNQVRIFADRVLAQGGDPRPLGKHWIDGFKRRNPLIMTLGGKPIDGACVDALSTENMKKFFDLFQNPLVMGIPAKYRYNMDETGIAEGMPTSRIWTTIVECISATGRTLPPLVIYKEQTVQQQ</sequence>
<dbReference type="AlphaFoldDB" id="A0A8H6ML94"/>
<evidence type="ECO:0000313" key="4">
    <source>
        <dbReference type="EMBL" id="KAF6795861.1"/>
    </source>
</evidence>
<dbReference type="PANTHER" id="PTHR19303:SF74">
    <property type="entry name" value="POGO TRANSPOSABLE ELEMENT WITH KRAB DOMAIN"/>
    <property type="match status" value="1"/>
</dbReference>
<comment type="caution">
    <text evidence="4">The sequence shown here is derived from an EMBL/GenBank/DDBJ whole genome shotgun (WGS) entry which is preliminary data.</text>
</comment>
<keyword evidence="1" id="KW-0238">DNA-binding</keyword>